<dbReference type="SUPFAM" id="SSF46785">
    <property type="entry name" value="Winged helix' DNA-binding domain"/>
    <property type="match status" value="1"/>
</dbReference>
<dbReference type="PROSITE" id="PS51078">
    <property type="entry name" value="ICLR_ED"/>
    <property type="match status" value="1"/>
</dbReference>
<dbReference type="Gene3D" id="1.10.10.10">
    <property type="entry name" value="Winged helix-like DNA-binding domain superfamily/Winged helix DNA-binding domain"/>
    <property type="match status" value="1"/>
</dbReference>
<dbReference type="SMART" id="SM00346">
    <property type="entry name" value="HTH_ICLR"/>
    <property type="match status" value="1"/>
</dbReference>
<dbReference type="RefSeq" id="WP_182326242.1">
    <property type="nucleotide sequence ID" value="NZ_CP058554.1"/>
</dbReference>
<accession>A0A7G5ECT8</accession>
<feature type="region of interest" description="Disordered" evidence="4">
    <location>
        <begin position="1"/>
        <end position="54"/>
    </location>
</feature>
<proteinExistence type="predicted"/>
<evidence type="ECO:0000313" key="7">
    <source>
        <dbReference type="EMBL" id="QMV71813.1"/>
    </source>
</evidence>
<dbReference type="GO" id="GO:0003677">
    <property type="term" value="F:DNA binding"/>
    <property type="evidence" value="ECO:0007669"/>
    <property type="project" value="UniProtKB-KW"/>
</dbReference>
<sequence length="309" mass="32322">MRTSTARYRSSEPAASAEAAAPSTSPGTPPAHPPVAALSAPEPEAPAAEPAPEPAADGLFNLSLAKGLQVLRAFNAAHRSMTLAEIAQAAGMTKASAQRSVHTLQALGYIGKHPSTRRFVLLPRVVELGFNYLDAHPMISAAHTYLAQLARQSGETATLSEPAGTHMVYLAQVLTTQHIPVLTPVGTQVPLYASSCGRAYLSQLPAEAARALLQQAPMPARTRATLTTVDAVMAQLAQCQQTGYATNCEELFLGDMGIAAPVFNARGVVVGAIHLAPPTSRWNMADAQQALAPLVIECARAVSQLLPAD</sequence>
<keyword evidence="3" id="KW-0804">Transcription</keyword>
<evidence type="ECO:0000313" key="8">
    <source>
        <dbReference type="Proteomes" id="UP000515240"/>
    </source>
</evidence>
<dbReference type="GO" id="GO:0045892">
    <property type="term" value="P:negative regulation of DNA-templated transcription"/>
    <property type="evidence" value="ECO:0007669"/>
    <property type="project" value="TreeGrafter"/>
</dbReference>
<name>A0A7G5ECT8_9BURK</name>
<gene>
    <name evidence="7" type="ORF">HS961_02605</name>
</gene>
<dbReference type="InterPro" id="IPR005471">
    <property type="entry name" value="Tscrpt_reg_IclR_N"/>
</dbReference>
<keyword evidence="8" id="KW-1185">Reference proteome</keyword>
<dbReference type="Pfam" id="PF09339">
    <property type="entry name" value="HTH_IclR"/>
    <property type="match status" value="1"/>
</dbReference>
<evidence type="ECO:0000259" key="5">
    <source>
        <dbReference type="PROSITE" id="PS51077"/>
    </source>
</evidence>
<feature type="compositionally biased region" description="Low complexity" evidence="4">
    <location>
        <begin position="11"/>
        <end position="26"/>
    </location>
</feature>
<dbReference type="InterPro" id="IPR036388">
    <property type="entry name" value="WH-like_DNA-bd_sf"/>
</dbReference>
<dbReference type="InterPro" id="IPR029016">
    <property type="entry name" value="GAF-like_dom_sf"/>
</dbReference>
<evidence type="ECO:0000256" key="1">
    <source>
        <dbReference type="ARBA" id="ARBA00023015"/>
    </source>
</evidence>
<dbReference type="SUPFAM" id="SSF55781">
    <property type="entry name" value="GAF domain-like"/>
    <property type="match status" value="1"/>
</dbReference>
<dbReference type="EMBL" id="CP058554">
    <property type="protein sequence ID" value="QMV71813.1"/>
    <property type="molecule type" value="Genomic_DNA"/>
</dbReference>
<dbReference type="Gene3D" id="3.30.450.40">
    <property type="match status" value="1"/>
</dbReference>
<evidence type="ECO:0000256" key="4">
    <source>
        <dbReference type="SAM" id="MobiDB-lite"/>
    </source>
</evidence>
<dbReference type="InterPro" id="IPR014757">
    <property type="entry name" value="Tscrpt_reg_IclR_C"/>
</dbReference>
<dbReference type="InterPro" id="IPR050707">
    <property type="entry name" value="HTH_MetabolicPath_Reg"/>
</dbReference>
<dbReference type="PANTHER" id="PTHR30136">
    <property type="entry name" value="HELIX-TURN-HELIX TRANSCRIPTIONAL REGULATOR, ICLR FAMILY"/>
    <property type="match status" value="1"/>
</dbReference>
<dbReference type="KEGG" id="cpis:HS961_02605"/>
<evidence type="ECO:0000256" key="3">
    <source>
        <dbReference type="ARBA" id="ARBA00023163"/>
    </source>
</evidence>
<organism evidence="7 8">
    <name type="scientific">Comamonas piscis</name>
    <dbReference type="NCBI Taxonomy" id="1562974"/>
    <lineage>
        <taxon>Bacteria</taxon>
        <taxon>Pseudomonadati</taxon>
        <taxon>Pseudomonadota</taxon>
        <taxon>Betaproteobacteria</taxon>
        <taxon>Burkholderiales</taxon>
        <taxon>Comamonadaceae</taxon>
        <taxon>Comamonas</taxon>
    </lineage>
</organism>
<keyword evidence="2" id="KW-0238">DNA-binding</keyword>
<feature type="compositionally biased region" description="Low complexity" evidence="4">
    <location>
        <begin position="34"/>
        <end position="54"/>
    </location>
</feature>
<dbReference type="Proteomes" id="UP000515240">
    <property type="component" value="Chromosome"/>
</dbReference>
<dbReference type="AlphaFoldDB" id="A0A7G5ECT8"/>
<dbReference type="InterPro" id="IPR036390">
    <property type="entry name" value="WH_DNA-bd_sf"/>
</dbReference>
<reference evidence="7 8" key="1">
    <citation type="journal article" date="2020" name="G3 (Bethesda)">
        <title>CeMbio - The Caenorhabditis elegans Microbiome Resource.</title>
        <authorList>
            <person name="Dirksen P."/>
            <person name="Assie A."/>
            <person name="Zimmermann J."/>
            <person name="Zhang F."/>
            <person name="Tietje A.M."/>
            <person name="Marsh S.A."/>
            <person name="Felix M.A."/>
            <person name="Shapira M."/>
            <person name="Kaleta C."/>
            <person name="Schulenburg H."/>
            <person name="Samuel B."/>
        </authorList>
    </citation>
    <scope>NUCLEOTIDE SEQUENCE [LARGE SCALE GENOMIC DNA]</scope>
    <source>
        <strain evidence="7 8">BIGb0172</strain>
    </source>
</reference>
<dbReference type="PROSITE" id="PS51077">
    <property type="entry name" value="HTH_ICLR"/>
    <property type="match status" value="1"/>
</dbReference>
<dbReference type="PANTHER" id="PTHR30136:SF35">
    <property type="entry name" value="HTH-TYPE TRANSCRIPTIONAL REGULATOR RV1719"/>
    <property type="match status" value="1"/>
</dbReference>
<dbReference type="GO" id="GO:0003700">
    <property type="term" value="F:DNA-binding transcription factor activity"/>
    <property type="evidence" value="ECO:0007669"/>
    <property type="project" value="TreeGrafter"/>
</dbReference>
<protein>
    <submittedName>
        <fullName evidence="7">IclR family transcriptional regulator</fullName>
    </submittedName>
</protein>
<evidence type="ECO:0000256" key="2">
    <source>
        <dbReference type="ARBA" id="ARBA00023125"/>
    </source>
</evidence>
<evidence type="ECO:0000259" key="6">
    <source>
        <dbReference type="PROSITE" id="PS51078"/>
    </source>
</evidence>
<feature type="domain" description="HTH iclR-type" evidence="5">
    <location>
        <begin position="61"/>
        <end position="123"/>
    </location>
</feature>
<keyword evidence="1" id="KW-0805">Transcription regulation</keyword>
<feature type="domain" description="IclR-ED" evidence="6">
    <location>
        <begin position="124"/>
        <end position="308"/>
    </location>
</feature>
<dbReference type="Pfam" id="PF01614">
    <property type="entry name" value="IclR_C"/>
    <property type="match status" value="1"/>
</dbReference>